<name>A0A1I4AXP7_9BACL</name>
<protein>
    <recommendedName>
        <fullName evidence="3">Phosphocarrier protein HPr</fullName>
    </recommendedName>
</protein>
<organism evidence="8 9">
    <name type="scientific">Brevibacillus centrosporus</name>
    <dbReference type="NCBI Taxonomy" id="54910"/>
    <lineage>
        <taxon>Bacteria</taxon>
        <taxon>Bacillati</taxon>
        <taxon>Bacillota</taxon>
        <taxon>Bacilli</taxon>
        <taxon>Bacillales</taxon>
        <taxon>Paenibacillaceae</taxon>
        <taxon>Brevibacillus</taxon>
    </lineage>
</organism>
<evidence type="ECO:0000256" key="6">
    <source>
        <dbReference type="ARBA" id="ARBA00022683"/>
    </source>
</evidence>
<evidence type="ECO:0000256" key="5">
    <source>
        <dbReference type="ARBA" id="ARBA00022597"/>
    </source>
</evidence>
<dbReference type="InterPro" id="IPR035895">
    <property type="entry name" value="HPr-like_sf"/>
</dbReference>
<keyword evidence="5" id="KW-0813">Transport</keyword>
<dbReference type="GO" id="GO:0005737">
    <property type="term" value="C:cytoplasm"/>
    <property type="evidence" value="ECO:0007669"/>
    <property type="project" value="UniProtKB-SubCell"/>
</dbReference>
<dbReference type="PANTHER" id="PTHR33705">
    <property type="entry name" value="PHOSPHOCARRIER PROTEIN HPR"/>
    <property type="match status" value="1"/>
</dbReference>
<dbReference type="InterPro" id="IPR050399">
    <property type="entry name" value="HPr"/>
</dbReference>
<dbReference type="NCBIfam" id="TIGR01003">
    <property type="entry name" value="PTS_HPr_family"/>
    <property type="match status" value="1"/>
</dbReference>
<dbReference type="Pfam" id="PF00381">
    <property type="entry name" value="PTS-HPr"/>
    <property type="match status" value="1"/>
</dbReference>
<dbReference type="GeneID" id="301130003"/>
<evidence type="ECO:0000313" key="8">
    <source>
        <dbReference type="EMBL" id="SFK61204.1"/>
    </source>
</evidence>
<evidence type="ECO:0000256" key="4">
    <source>
        <dbReference type="ARBA" id="ARBA00022490"/>
    </source>
</evidence>
<dbReference type="InterPro" id="IPR000032">
    <property type="entry name" value="HPr-like"/>
</dbReference>
<gene>
    <name evidence="8" type="ORF">SAMN05518846_11660</name>
</gene>
<dbReference type="PROSITE" id="PS00369">
    <property type="entry name" value="PTS_HPR_HIS"/>
    <property type="match status" value="1"/>
</dbReference>
<dbReference type="GO" id="GO:0009401">
    <property type="term" value="P:phosphoenolpyruvate-dependent sugar phosphotransferase system"/>
    <property type="evidence" value="ECO:0007669"/>
    <property type="project" value="UniProtKB-KW"/>
</dbReference>
<comment type="subcellular location">
    <subcellularLocation>
        <location evidence="2">Cytoplasm</location>
    </subcellularLocation>
</comment>
<reference evidence="9" key="1">
    <citation type="submission" date="2016-10" db="EMBL/GenBank/DDBJ databases">
        <authorList>
            <person name="Varghese N."/>
            <person name="Submissions S."/>
        </authorList>
    </citation>
    <scope>NUCLEOTIDE SEQUENCE [LARGE SCALE GENOMIC DNA]</scope>
    <source>
        <strain evidence="9">OK042</strain>
    </source>
</reference>
<dbReference type="Gene3D" id="3.30.1340.10">
    <property type="entry name" value="HPr-like"/>
    <property type="match status" value="1"/>
</dbReference>
<keyword evidence="5" id="KW-0762">Sugar transport</keyword>
<dbReference type="AlphaFoldDB" id="A0A1I4AXP7"/>
<evidence type="ECO:0000256" key="2">
    <source>
        <dbReference type="ARBA" id="ARBA00004496"/>
    </source>
</evidence>
<dbReference type="InterPro" id="IPR001020">
    <property type="entry name" value="PTS_HPr_His_P_site"/>
</dbReference>
<sequence length="85" mass="8968">MNERQVTVQLSQGLHARPATLFVKLAASFSSEIGVKKEDKHVNGKSIIGVMSLAVAKGHTVTLTAEGADARLALDALEQVLISEA</sequence>
<keyword evidence="6" id="KW-0598">Phosphotransferase system</keyword>
<keyword evidence="9" id="KW-1185">Reference proteome</keyword>
<feature type="domain" description="HPr" evidence="7">
    <location>
        <begin position="1"/>
        <end position="85"/>
    </location>
</feature>
<dbReference type="PROSITE" id="PS00589">
    <property type="entry name" value="PTS_HPR_SER"/>
    <property type="match status" value="1"/>
</dbReference>
<dbReference type="InterPro" id="IPR002114">
    <property type="entry name" value="PTS_HPr_Ser_P_site"/>
</dbReference>
<evidence type="ECO:0000256" key="1">
    <source>
        <dbReference type="ARBA" id="ARBA00003681"/>
    </source>
</evidence>
<proteinExistence type="predicted"/>
<evidence type="ECO:0000259" key="7">
    <source>
        <dbReference type="PROSITE" id="PS51350"/>
    </source>
</evidence>
<keyword evidence="4" id="KW-0963">Cytoplasm</keyword>
<dbReference type="EMBL" id="FORT01000016">
    <property type="protein sequence ID" value="SFK61204.1"/>
    <property type="molecule type" value="Genomic_DNA"/>
</dbReference>
<dbReference type="PRINTS" id="PR00107">
    <property type="entry name" value="PHOSPHOCPHPR"/>
</dbReference>
<comment type="function">
    <text evidence="1">General (non sugar-specific) component of the phosphoenolpyruvate-dependent sugar phosphotransferase system (sugar PTS). This major carbohydrate active-transport system catalyzes the phosphorylation of incoming sugar substrates concomitantly with their translocation across the cell membrane. The phosphoryl group from phosphoenolpyruvate (PEP) is transferred to the phosphoryl carrier protein HPr by enzyme I. Phospho-HPr then transfers it to the PTS EIIA domain.</text>
</comment>
<dbReference type="PANTHER" id="PTHR33705:SF2">
    <property type="entry name" value="PHOSPHOCARRIER PROTEIN NPR"/>
    <property type="match status" value="1"/>
</dbReference>
<accession>A0A1I4AXP7</accession>
<dbReference type="PROSITE" id="PS51350">
    <property type="entry name" value="PTS_HPR_DOM"/>
    <property type="match status" value="1"/>
</dbReference>
<dbReference type="SUPFAM" id="SSF55594">
    <property type="entry name" value="HPr-like"/>
    <property type="match status" value="1"/>
</dbReference>
<dbReference type="CDD" id="cd00367">
    <property type="entry name" value="PTS-HPr_like"/>
    <property type="match status" value="1"/>
</dbReference>
<evidence type="ECO:0000256" key="3">
    <source>
        <dbReference type="ARBA" id="ARBA00020422"/>
    </source>
</evidence>
<dbReference type="Proteomes" id="UP000198915">
    <property type="component" value="Unassembled WGS sequence"/>
</dbReference>
<dbReference type="RefSeq" id="WP_092274113.1">
    <property type="nucleotide sequence ID" value="NZ_BJOE01000057.1"/>
</dbReference>
<evidence type="ECO:0000313" key="9">
    <source>
        <dbReference type="Proteomes" id="UP000198915"/>
    </source>
</evidence>
<dbReference type="STRING" id="1884381.SAMN05518846_11660"/>